<evidence type="ECO:0000256" key="3">
    <source>
        <dbReference type="ARBA" id="ARBA00011901"/>
    </source>
</evidence>
<feature type="domain" description="N-acetylmuramoyl-L-alanine amidase" evidence="10">
    <location>
        <begin position="19"/>
        <end position="170"/>
    </location>
</feature>
<evidence type="ECO:0000259" key="9">
    <source>
        <dbReference type="SMART" id="SM00287"/>
    </source>
</evidence>
<evidence type="ECO:0000256" key="8">
    <source>
        <dbReference type="SAM" id="MobiDB-lite"/>
    </source>
</evidence>
<evidence type="ECO:0000256" key="7">
    <source>
        <dbReference type="ARBA" id="ARBA00023316"/>
    </source>
</evidence>
<comment type="caution">
    <text evidence="11">The sequence shown here is derived from an EMBL/GenBank/DDBJ whole genome shotgun (WGS) entry which is preliminary data.</text>
</comment>
<dbReference type="Gene3D" id="2.30.30.40">
    <property type="entry name" value="SH3 Domains"/>
    <property type="match status" value="1"/>
</dbReference>
<keyword evidence="4" id="KW-0378">Hydrolase</keyword>
<dbReference type="GO" id="GO:0009254">
    <property type="term" value="P:peptidoglycan turnover"/>
    <property type="evidence" value="ECO:0007669"/>
    <property type="project" value="TreeGrafter"/>
</dbReference>
<dbReference type="Pfam" id="PF01510">
    <property type="entry name" value="Amidase_2"/>
    <property type="match status" value="1"/>
</dbReference>
<evidence type="ECO:0000256" key="1">
    <source>
        <dbReference type="ARBA" id="ARBA00001561"/>
    </source>
</evidence>
<evidence type="ECO:0000256" key="5">
    <source>
        <dbReference type="ARBA" id="ARBA00022969"/>
    </source>
</evidence>
<dbReference type="PANTHER" id="PTHR30417:SF11">
    <property type="entry name" value="N-ACETYLMURAMOYL-L-ALANINE AMIDASE XLYA"/>
    <property type="match status" value="1"/>
</dbReference>
<dbReference type="GO" id="GO:0030435">
    <property type="term" value="P:sporulation resulting in formation of a cellular spore"/>
    <property type="evidence" value="ECO:0007669"/>
    <property type="project" value="UniProtKB-KW"/>
</dbReference>
<dbReference type="OrthoDB" id="2139777at2"/>
<feature type="compositionally biased region" description="Pro residues" evidence="8">
    <location>
        <begin position="187"/>
        <end position="198"/>
    </location>
</feature>
<sequence>MANWNGVPYKAQLVASSKWGTKCPYALNAKKITIHNTDNSATAQNEADYHNGNWNETSFHIAVDDVQAVQVIPFNRNAWASGDGGNGYGNRNTIHIEICKNYDRNRNTTNLLAGQQSQYVKAEANAVKIAAAIMVQEGIAAHPDNVKRHYDWNGKWCPSKILNEGRWNTVRALIVAETQRLSGKPVTPAPKPTAPKPVAPSTGLKRGTIAKWATHYQTGQKISPFVIGKAYNIIQTKNVSQSKSKKAYLMAGIMSWVLEQDLVESGINIAAKPSTPAPKPAVTDRWISKKGTAVITTPVGIKLRGTSSGDHANPINLGQLALLPKGSSVVYDKILVQKNGHVWVRQPRSGGYGWMPVSDTKNGVATGGYWVSGVSI</sequence>
<dbReference type="SMART" id="SM00644">
    <property type="entry name" value="Ami_2"/>
    <property type="match status" value="1"/>
</dbReference>
<feature type="domain" description="SH3b" evidence="9">
    <location>
        <begin position="290"/>
        <end position="364"/>
    </location>
</feature>
<gene>
    <name evidence="11" type="ORF">CBF29_06270</name>
</gene>
<dbReference type="SMART" id="SM00287">
    <property type="entry name" value="SH3b"/>
    <property type="match status" value="1"/>
</dbReference>
<accession>A0A430AVW7</accession>
<dbReference type="GO" id="GO:0009253">
    <property type="term" value="P:peptidoglycan catabolic process"/>
    <property type="evidence" value="ECO:0007669"/>
    <property type="project" value="InterPro"/>
</dbReference>
<proteinExistence type="inferred from homology"/>
<feature type="region of interest" description="Disordered" evidence="8">
    <location>
        <begin position="183"/>
        <end position="202"/>
    </location>
</feature>
<dbReference type="InterPro" id="IPR002502">
    <property type="entry name" value="Amidase_domain"/>
</dbReference>
<organism evidence="11 12">
    <name type="scientific">Vagococcus elongatus</name>
    <dbReference type="NCBI Taxonomy" id="180344"/>
    <lineage>
        <taxon>Bacteria</taxon>
        <taxon>Bacillati</taxon>
        <taxon>Bacillota</taxon>
        <taxon>Bacilli</taxon>
        <taxon>Lactobacillales</taxon>
        <taxon>Enterococcaceae</taxon>
        <taxon>Vagococcus</taxon>
    </lineage>
</organism>
<dbReference type="Proteomes" id="UP000287605">
    <property type="component" value="Unassembled WGS sequence"/>
</dbReference>
<keyword evidence="12" id="KW-1185">Reference proteome</keyword>
<reference evidence="11 12" key="1">
    <citation type="submission" date="2017-05" db="EMBL/GenBank/DDBJ databases">
        <title>Vagococcus spp. assemblies.</title>
        <authorList>
            <person name="Gulvik C.A."/>
        </authorList>
    </citation>
    <scope>NUCLEOTIDE SEQUENCE [LARGE SCALE GENOMIC DNA]</scope>
    <source>
        <strain evidence="11 12">CCUG 51432</strain>
    </source>
</reference>
<dbReference type="Gene3D" id="3.40.80.10">
    <property type="entry name" value="Peptidoglycan recognition protein-like"/>
    <property type="match status" value="1"/>
</dbReference>
<dbReference type="InterPro" id="IPR003646">
    <property type="entry name" value="SH3-like_bac-type"/>
</dbReference>
<evidence type="ECO:0000256" key="6">
    <source>
        <dbReference type="ARBA" id="ARBA00023287"/>
    </source>
</evidence>
<dbReference type="GO" id="GO:0030420">
    <property type="term" value="P:establishment of competence for transformation"/>
    <property type="evidence" value="ECO:0007669"/>
    <property type="project" value="UniProtKB-KW"/>
</dbReference>
<evidence type="ECO:0000313" key="12">
    <source>
        <dbReference type="Proteomes" id="UP000287605"/>
    </source>
</evidence>
<dbReference type="InterPro" id="IPR036505">
    <property type="entry name" value="Amidase/PGRP_sf"/>
</dbReference>
<evidence type="ECO:0000256" key="2">
    <source>
        <dbReference type="ARBA" id="ARBA00007553"/>
    </source>
</evidence>
<dbReference type="InterPro" id="IPR051206">
    <property type="entry name" value="NAMLAA_amidase_2"/>
</dbReference>
<dbReference type="CDD" id="cd06583">
    <property type="entry name" value="PGRP"/>
    <property type="match status" value="1"/>
</dbReference>
<dbReference type="AlphaFoldDB" id="A0A430AVW7"/>
<dbReference type="GO" id="GO:0071555">
    <property type="term" value="P:cell wall organization"/>
    <property type="evidence" value="ECO:0007669"/>
    <property type="project" value="UniProtKB-KW"/>
</dbReference>
<keyword evidence="6" id="KW-0178">Competence</keyword>
<evidence type="ECO:0000256" key="4">
    <source>
        <dbReference type="ARBA" id="ARBA00022801"/>
    </source>
</evidence>
<dbReference type="EMBL" id="NGKA01000008">
    <property type="protein sequence ID" value="RSU12200.1"/>
    <property type="molecule type" value="Genomic_DNA"/>
</dbReference>
<dbReference type="RefSeq" id="WP_126808575.1">
    <property type="nucleotide sequence ID" value="NZ_NGKA01000008.1"/>
</dbReference>
<dbReference type="PANTHER" id="PTHR30417">
    <property type="entry name" value="N-ACETYLMURAMOYL-L-ALANINE AMIDASE AMID"/>
    <property type="match status" value="1"/>
</dbReference>
<dbReference type="GO" id="GO:0008745">
    <property type="term" value="F:N-acetylmuramoyl-L-alanine amidase activity"/>
    <property type="evidence" value="ECO:0007669"/>
    <property type="project" value="UniProtKB-EC"/>
</dbReference>
<evidence type="ECO:0000259" key="10">
    <source>
        <dbReference type="SMART" id="SM00644"/>
    </source>
</evidence>
<comment type="catalytic activity">
    <reaction evidence="1">
        <text>Hydrolyzes the link between N-acetylmuramoyl residues and L-amino acid residues in certain cell-wall glycopeptides.</text>
        <dbReference type="EC" id="3.5.1.28"/>
    </reaction>
</comment>
<evidence type="ECO:0000313" key="11">
    <source>
        <dbReference type="EMBL" id="RSU12200.1"/>
    </source>
</evidence>
<comment type="similarity">
    <text evidence="2">Belongs to the N-acetylmuramoyl-L-alanine amidase 2 family.</text>
</comment>
<dbReference type="EC" id="3.5.1.28" evidence="3"/>
<keyword evidence="5" id="KW-0749">Sporulation</keyword>
<dbReference type="SUPFAM" id="SSF55846">
    <property type="entry name" value="N-acetylmuramoyl-L-alanine amidase-like"/>
    <property type="match status" value="1"/>
</dbReference>
<name>A0A430AVW7_9ENTE</name>
<keyword evidence="7" id="KW-0961">Cell wall biogenesis/degradation</keyword>
<protein>
    <recommendedName>
        <fullName evidence="3">N-acetylmuramoyl-L-alanine amidase</fullName>
        <ecNumber evidence="3">3.5.1.28</ecNumber>
    </recommendedName>
</protein>